<comment type="pathway">
    <text evidence="11">Porphyrin-containing compound metabolism; siroheme biosynthesis; precorrin-2 from uroporphyrinogen III: step 1/1.</text>
</comment>
<evidence type="ECO:0000256" key="8">
    <source>
        <dbReference type="ARBA" id="ARBA00023239"/>
    </source>
</evidence>
<accession>A0A437QT92</accession>
<dbReference type="GO" id="GO:0019354">
    <property type="term" value="P:siroheme biosynthetic process"/>
    <property type="evidence" value="ECO:0007669"/>
    <property type="project" value="UniProtKB-UniPathway"/>
</dbReference>
<dbReference type="PANTHER" id="PTHR45790">
    <property type="entry name" value="SIROHEME SYNTHASE-RELATED"/>
    <property type="match status" value="1"/>
</dbReference>
<dbReference type="PROSITE" id="PS00840">
    <property type="entry name" value="SUMT_2"/>
    <property type="match status" value="1"/>
</dbReference>
<dbReference type="AlphaFoldDB" id="A0A437QT92"/>
<evidence type="ECO:0000256" key="7">
    <source>
        <dbReference type="ARBA" id="ARBA00023002"/>
    </source>
</evidence>
<dbReference type="GO" id="GO:0016829">
    <property type="term" value="F:lyase activity"/>
    <property type="evidence" value="ECO:0007669"/>
    <property type="project" value="UniProtKB-KW"/>
</dbReference>
<keyword evidence="7" id="KW-0560">Oxidoreductase</keyword>
<dbReference type="GO" id="GO:0016491">
    <property type="term" value="F:oxidoreductase activity"/>
    <property type="evidence" value="ECO:0007669"/>
    <property type="project" value="UniProtKB-KW"/>
</dbReference>
<dbReference type="InterPro" id="IPR014776">
    <property type="entry name" value="4pyrrole_Mease_sub2"/>
</dbReference>
<dbReference type="SUPFAM" id="SSF53790">
    <property type="entry name" value="Tetrapyrrole methylase"/>
    <property type="match status" value="1"/>
</dbReference>
<dbReference type="GO" id="GO:0004851">
    <property type="term" value="F:uroporphyrin-III C-methyltransferase activity"/>
    <property type="evidence" value="ECO:0007669"/>
    <property type="project" value="UniProtKB-EC"/>
</dbReference>
<evidence type="ECO:0000256" key="10">
    <source>
        <dbReference type="ARBA" id="ARBA00023268"/>
    </source>
</evidence>
<keyword evidence="4 13" id="KW-0489">Methyltransferase</keyword>
<dbReference type="PANTHER" id="PTHR45790:SF1">
    <property type="entry name" value="SIROHEME SYNTHASE"/>
    <property type="match status" value="1"/>
</dbReference>
<evidence type="ECO:0000256" key="9">
    <source>
        <dbReference type="ARBA" id="ARBA00023244"/>
    </source>
</evidence>
<dbReference type="Pfam" id="PF00590">
    <property type="entry name" value="TP_methylase"/>
    <property type="match status" value="1"/>
</dbReference>
<dbReference type="InterPro" id="IPR014777">
    <property type="entry name" value="4pyrrole_Mease_sub1"/>
</dbReference>
<organism evidence="15 16">
    <name type="scientific">Rheinheimera riviphila</name>
    <dbReference type="NCBI Taxonomy" id="1834037"/>
    <lineage>
        <taxon>Bacteria</taxon>
        <taxon>Pseudomonadati</taxon>
        <taxon>Pseudomonadota</taxon>
        <taxon>Gammaproteobacteria</taxon>
        <taxon>Chromatiales</taxon>
        <taxon>Chromatiaceae</taxon>
        <taxon>Rheinheimera</taxon>
    </lineage>
</organism>
<name>A0A437QT92_9GAMM</name>
<keyword evidence="6" id="KW-0949">S-adenosyl-L-methionine</keyword>
<dbReference type="OrthoDB" id="9815856at2"/>
<dbReference type="Gene3D" id="3.30.950.10">
    <property type="entry name" value="Methyltransferase, Cobalt-precorrin-4 Transmethylase, Domain 2"/>
    <property type="match status" value="1"/>
</dbReference>
<keyword evidence="16" id="KW-1185">Reference proteome</keyword>
<dbReference type="Proteomes" id="UP000283077">
    <property type="component" value="Unassembled WGS sequence"/>
</dbReference>
<evidence type="ECO:0000256" key="2">
    <source>
        <dbReference type="ARBA" id="ARBA00012162"/>
    </source>
</evidence>
<comment type="similarity">
    <text evidence="1 13">Belongs to the precorrin methyltransferase family.</text>
</comment>
<keyword evidence="5 13" id="KW-0808">Transferase</keyword>
<evidence type="ECO:0000256" key="4">
    <source>
        <dbReference type="ARBA" id="ARBA00022603"/>
    </source>
</evidence>
<comment type="caution">
    <text evidence="15">The sequence shown here is derived from an EMBL/GenBank/DDBJ whole genome shotgun (WGS) entry which is preliminary data.</text>
</comment>
<gene>
    <name evidence="15" type="primary">cobA</name>
    <name evidence="15" type="ORF">EOE67_09545</name>
</gene>
<evidence type="ECO:0000256" key="13">
    <source>
        <dbReference type="RuleBase" id="RU003960"/>
    </source>
</evidence>
<evidence type="ECO:0000259" key="14">
    <source>
        <dbReference type="Pfam" id="PF00590"/>
    </source>
</evidence>
<dbReference type="EC" id="2.1.1.107" evidence="2"/>
<dbReference type="CDD" id="cd11642">
    <property type="entry name" value="SUMT"/>
    <property type="match status" value="1"/>
</dbReference>
<evidence type="ECO:0000256" key="11">
    <source>
        <dbReference type="ARBA" id="ARBA00025705"/>
    </source>
</evidence>
<keyword evidence="8" id="KW-0456">Lyase</keyword>
<feature type="domain" description="Tetrapyrrole methylase" evidence="14">
    <location>
        <begin position="12"/>
        <end position="219"/>
    </location>
</feature>
<evidence type="ECO:0000313" key="15">
    <source>
        <dbReference type="EMBL" id="RVU37704.1"/>
    </source>
</evidence>
<dbReference type="InterPro" id="IPR050161">
    <property type="entry name" value="Siro_Cobalamin_biosynth"/>
</dbReference>
<keyword evidence="9" id="KW-0627">Porphyrin biosynthesis</keyword>
<keyword evidence="10" id="KW-0511">Multifunctional enzyme</keyword>
<dbReference type="InterPro" id="IPR003043">
    <property type="entry name" value="Uropor_MeTrfase_CS"/>
</dbReference>
<reference evidence="15 16" key="1">
    <citation type="submission" date="2019-01" db="EMBL/GenBank/DDBJ databases">
        <authorList>
            <person name="Chen W.-M."/>
        </authorList>
    </citation>
    <scope>NUCLEOTIDE SEQUENCE [LARGE SCALE GENOMIC DNA]</scope>
    <source>
        <strain evidence="15 16">KYPC3</strain>
    </source>
</reference>
<dbReference type="UniPathway" id="UPA00262">
    <property type="reaction ID" value="UER00211"/>
</dbReference>
<evidence type="ECO:0000256" key="6">
    <source>
        <dbReference type="ARBA" id="ARBA00022691"/>
    </source>
</evidence>
<sequence length="267" mass="28574">MKQQTSNKTGLVWLVGAGPGAVDLLTLRAYQLIQHAEVVVFDRLVSPEILQLLPANCRRFDVGKSKGQHSCSQAEIGRLLVRLANEGKPVLRLKGGDPCIFGRLGEELDALAQAGISYQVVPGISAASGCAAAAGIPLTERGIAQQLRFISATDQHSGTGQDWQALAQPGQTLVFYMGLSALRDISQQLQQHGLASDWPVLLIENGTRADQRLVPTDLAGAEQAARNENLQSPCLIIVGQVASRYLGSVAEASVKSQVQLWQQEYAA</sequence>
<evidence type="ECO:0000313" key="16">
    <source>
        <dbReference type="Proteomes" id="UP000283077"/>
    </source>
</evidence>
<dbReference type="GO" id="GO:0032259">
    <property type="term" value="P:methylation"/>
    <property type="evidence" value="ECO:0007669"/>
    <property type="project" value="UniProtKB-KW"/>
</dbReference>
<dbReference type="InterPro" id="IPR006366">
    <property type="entry name" value="CobA/CysG_C"/>
</dbReference>
<dbReference type="FunFam" id="3.30.950.10:FF:000001">
    <property type="entry name" value="Siroheme synthase"/>
    <property type="match status" value="1"/>
</dbReference>
<dbReference type="InterPro" id="IPR035996">
    <property type="entry name" value="4pyrrol_Methylase_sf"/>
</dbReference>
<dbReference type="NCBIfam" id="TIGR01469">
    <property type="entry name" value="cobA_cysG_Cterm"/>
    <property type="match status" value="1"/>
</dbReference>
<evidence type="ECO:0000256" key="3">
    <source>
        <dbReference type="ARBA" id="ARBA00022573"/>
    </source>
</evidence>
<keyword evidence="3" id="KW-0169">Cobalamin biosynthesis</keyword>
<evidence type="ECO:0000256" key="1">
    <source>
        <dbReference type="ARBA" id="ARBA00005879"/>
    </source>
</evidence>
<comment type="pathway">
    <text evidence="12">Cofactor biosynthesis; adenosylcobalamin biosynthesis; precorrin-2 from uroporphyrinogen III: step 1/1.</text>
</comment>
<dbReference type="GO" id="GO:0009236">
    <property type="term" value="P:cobalamin biosynthetic process"/>
    <property type="evidence" value="ECO:0007669"/>
    <property type="project" value="UniProtKB-KW"/>
</dbReference>
<dbReference type="FunFam" id="3.40.1010.10:FF:000001">
    <property type="entry name" value="Siroheme synthase"/>
    <property type="match status" value="1"/>
</dbReference>
<dbReference type="Gene3D" id="3.40.1010.10">
    <property type="entry name" value="Cobalt-precorrin-4 Transmethylase, Domain 1"/>
    <property type="match status" value="1"/>
</dbReference>
<dbReference type="EMBL" id="SACS01000008">
    <property type="protein sequence ID" value="RVU37704.1"/>
    <property type="molecule type" value="Genomic_DNA"/>
</dbReference>
<protein>
    <recommendedName>
        <fullName evidence="2">uroporphyrinogen-III C-methyltransferase</fullName>
        <ecNumber evidence="2">2.1.1.107</ecNumber>
    </recommendedName>
</protein>
<evidence type="ECO:0000256" key="12">
    <source>
        <dbReference type="ARBA" id="ARBA00060548"/>
    </source>
</evidence>
<evidence type="ECO:0000256" key="5">
    <source>
        <dbReference type="ARBA" id="ARBA00022679"/>
    </source>
</evidence>
<dbReference type="PROSITE" id="PS00839">
    <property type="entry name" value="SUMT_1"/>
    <property type="match status" value="1"/>
</dbReference>
<dbReference type="RefSeq" id="WP_127698858.1">
    <property type="nucleotide sequence ID" value="NZ_SACS01000008.1"/>
</dbReference>
<dbReference type="NCBIfam" id="NF004790">
    <property type="entry name" value="PRK06136.1"/>
    <property type="match status" value="1"/>
</dbReference>
<proteinExistence type="inferred from homology"/>
<dbReference type="InterPro" id="IPR000878">
    <property type="entry name" value="4pyrrol_Mease"/>
</dbReference>